<organism evidence="5 6">
    <name type="scientific">Hansschlegelia beijingensis</name>
    <dbReference type="NCBI Taxonomy" id="1133344"/>
    <lineage>
        <taxon>Bacteria</taxon>
        <taxon>Pseudomonadati</taxon>
        <taxon>Pseudomonadota</taxon>
        <taxon>Alphaproteobacteria</taxon>
        <taxon>Hyphomicrobiales</taxon>
        <taxon>Methylopilaceae</taxon>
        <taxon>Hansschlegelia</taxon>
    </lineage>
</organism>
<feature type="region of interest" description="Disordered" evidence="3">
    <location>
        <begin position="235"/>
        <end position="257"/>
    </location>
</feature>
<dbReference type="Gene3D" id="3.40.50.150">
    <property type="entry name" value="Vaccinia Virus protein VP39"/>
    <property type="match status" value="1"/>
</dbReference>
<keyword evidence="1 5" id="KW-0808">Transferase</keyword>
<dbReference type="CDD" id="cd02440">
    <property type="entry name" value="AdoMet_MTases"/>
    <property type="match status" value="1"/>
</dbReference>
<dbReference type="Pfam" id="PF05175">
    <property type="entry name" value="MTS"/>
    <property type="match status" value="1"/>
</dbReference>
<dbReference type="PANTHER" id="PTHR47739">
    <property type="entry name" value="TRNA1(VAL) (ADENINE(37)-N6)-METHYLTRANSFERASE"/>
    <property type="match status" value="1"/>
</dbReference>
<dbReference type="Proteomes" id="UP000528964">
    <property type="component" value="Unassembled WGS sequence"/>
</dbReference>
<evidence type="ECO:0000313" key="5">
    <source>
        <dbReference type="EMBL" id="MBB3973508.1"/>
    </source>
</evidence>
<dbReference type="RefSeq" id="WP_183395372.1">
    <property type="nucleotide sequence ID" value="NZ_JACIDR010000003.1"/>
</dbReference>
<evidence type="ECO:0000256" key="2">
    <source>
        <dbReference type="ARBA" id="ARBA00022691"/>
    </source>
</evidence>
<dbReference type="PANTHER" id="PTHR47739:SF1">
    <property type="entry name" value="TRNA1(VAL) (ADENINE(37)-N6)-METHYLTRANSFERASE"/>
    <property type="match status" value="1"/>
</dbReference>
<proteinExistence type="predicted"/>
<dbReference type="GO" id="GO:0032259">
    <property type="term" value="P:methylation"/>
    <property type="evidence" value="ECO:0007669"/>
    <property type="project" value="UniProtKB-KW"/>
</dbReference>
<dbReference type="AlphaFoldDB" id="A0A7W6CYN5"/>
<sequence length="257" mass="26270">MNGELTDDLFFGGRLRLLQPRRGHRVGTDAALLVAAARSRLAPGAVAADLGAGVGAVGLALAHAGAGRVALVEIDEGLAAIAAENARRNGLEGRAAAACADVATLATSRGPAEPAAGSCDLVAFNPPFDDADRFRLSPDAVKARAHGSPEGLLGDWTLAANRLLKPQGDLVMIHRPEALAGILGALDGRFGDVRLLPVHARDDAPATRIIVAARKGRRGALALLPPLVMHAPAGGFTSEGDAAQRGDATIALDRSRP</sequence>
<dbReference type="InterPro" id="IPR029063">
    <property type="entry name" value="SAM-dependent_MTases_sf"/>
</dbReference>
<dbReference type="InterPro" id="IPR007848">
    <property type="entry name" value="Small_mtfrase_dom"/>
</dbReference>
<name>A0A7W6CYN5_9HYPH</name>
<evidence type="ECO:0000256" key="1">
    <source>
        <dbReference type="ARBA" id="ARBA00022603"/>
    </source>
</evidence>
<dbReference type="EMBL" id="JACIDR010000003">
    <property type="protein sequence ID" value="MBB3973508.1"/>
    <property type="molecule type" value="Genomic_DNA"/>
</dbReference>
<evidence type="ECO:0000313" key="6">
    <source>
        <dbReference type="Proteomes" id="UP000528964"/>
    </source>
</evidence>
<gene>
    <name evidence="5" type="ORF">GGR24_002178</name>
</gene>
<evidence type="ECO:0000259" key="4">
    <source>
        <dbReference type="Pfam" id="PF05175"/>
    </source>
</evidence>
<keyword evidence="2" id="KW-0949">S-adenosyl-L-methionine</keyword>
<keyword evidence="1 5" id="KW-0489">Methyltransferase</keyword>
<dbReference type="SUPFAM" id="SSF53335">
    <property type="entry name" value="S-adenosyl-L-methionine-dependent methyltransferases"/>
    <property type="match status" value="1"/>
</dbReference>
<comment type="caution">
    <text evidence="5">The sequence shown here is derived from an EMBL/GenBank/DDBJ whole genome shotgun (WGS) entry which is preliminary data.</text>
</comment>
<reference evidence="5 6" key="1">
    <citation type="submission" date="2020-08" db="EMBL/GenBank/DDBJ databases">
        <title>Genomic Encyclopedia of Type Strains, Phase IV (KMG-IV): sequencing the most valuable type-strain genomes for metagenomic binning, comparative biology and taxonomic classification.</title>
        <authorList>
            <person name="Goeker M."/>
        </authorList>
    </citation>
    <scope>NUCLEOTIDE SEQUENCE [LARGE SCALE GENOMIC DNA]</scope>
    <source>
        <strain evidence="5 6">DSM 25481</strain>
    </source>
</reference>
<accession>A0A7W6CYN5</accession>
<keyword evidence="6" id="KW-1185">Reference proteome</keyword>
<evidence type="ECO:0000256" key="3">
    <source>
        <dbReference type="SAM" id="MobiDB-lite"/>
    </source>
</evidence>
<dbReference type="GO" id="GO:0008168">
    <property type="term" value="F:methyltransferase activity"/>
    <property type="evidence" value="ECO:0007669"/>
    <property type="project" value="UniProtKB-KW"/>
</dbReference>
<feature type="domain" description="Methyltransferase small" evidence="4">
    <location>
        <begin position="31"/>
        <end position="133"/>
    </location>
</feature>
<dbReference type="InterPro" id="IPR050210">
    <property type="entry name" value="tRNA_Adenine-N(6)_MTase"/>
</dbReference>
<protein>
    <submittedName>
        <fullName evidence="5">tRNA1(Val) A37 N6-methylase TrmN6</fullName>
    </submittedName>
</protein>